<sequence length="312" mass="35999">MSLADYLAKNYTSSKKDKKLKKSKKLKDSSNSSSSSFLITSNNNLVDSNTTNSYDINHTQVQEHQNNDGNLDILNDDDINADSDNTPTLVKSNKSHKGAWKRIDTNEIVDRNVEKEETSTSNKDITIEKPNDRSHLQTVYRDLKGNKLDIDPNTVTKDISKSKDEERKKKVNEREKRLRDANESEIQKSKRSKREKNSDVIKESYKLNQSENDIDYNSMKLGEIKSDDPALSFNKNLISKYKSNNNNNSDKNISVTGRKLYTGPHPQNRFNIKPGYRWDGVDRSNGFENKWFDKQAEIREKQILSYTLAEEY</sequence>
<evidence type="ECO:0000313" key="2">
    <source>
        <dbReference type="Proteomes" id="UP001165101"/>
    </source>
</evidence>
<accession>A0ACB5U0D9</accession>
<dbReference type="Proteomes" id="UP001165101">
    <property type="component" value="Unassembled WGS sequence"/>
</dbReference>
<keyword evidence="2" id="KW-1185">Reference proteome</keyword>
<evidence type="ECO:0000313" key="1">
    <source>
        <dbReference type="EMBL" id="GME98560.1"/>
    </source>
</evidence>
<comment type="caution">
    <text evidence="1">The sequence shown here is derived from an EMBL/GenBank/DDBJ whole genome shotgun (WGS) entry which is preliminary data.</text>
</comment>
<dbReference type="EMBL" id="BSXV01003541">
    <property type="protein sequence ID" value="GME98560.1"/>
    <property type="molecule type" value="Genomic_DNA"/>
</dbReference>
<proteinExistence type="predicted"/>
<organism evidence="1 2">
    <name type="scientific">Candida boidinii</name>
    <name type="common">Yeast</name>
    <dbReference type="NCBI Taxonomy" id="5477"/>
    <lineage>
        <taxon>Eukaryota</taxon>
        <taxon>Fungi</taxon>
        <taxon>Dikarya</taxon>
        <taxon>Ascomycota</taxon>
        <taxon>Saccharomycotina</taxon>
        <taxon>Pichiomycetes</taxon>
        <taxon>Pichiales</taxon>
        <taxon>Pichiaceae</taxon>
        <taxon>Ogataea</taxon>
        <taxon>Ogataea/Candida clade</taxon>
    </lineage>
</organism>
<reference evidence="1" key="1">
    <citation type="submission" date="2023-04" db="EMBL/GenBank/DDBJ databases">
        <title>Candida boidinii NBRC 1967.</title>
        <authorList>
            <person name="Ichikawa N."/>
            <person name="Sato H."/>
            <person name="Tonouchi N."/>
        </authorList>
    </citation>
    <scope>NUCLEOTIDE SEQUENCE</scope>
    <source>
        <strain evidence="1">NBRC 1967</strain>
    </source>
</reference>
<name>A0ACB5U0D9_CANBO</name>
<gene>
    <name evidence="1" type="ORF">Cboi01_000498600</name>
</gene>
<protein>
    <submittedName>
        <fullName evidence="1">Unnamed protein product</fullName>
    </submittedName>
</protein>